<feature type="compositionally biased region" description="Polar residues" evidence="1">
    <location>
        <begin position="74"/>
        <end position="83"/>
    </location>
</feature>
<proteinExistence type="predicted"/>
<feature type="region of interest" description="Disordered" evidence="1">
    <location>
        <begin position="1"/>
        <end position="103"/>
    </location>
</feature>
<accession>A0A3S5ARK4</accession>
<dbReference type="AlphaFoldDB" id="A0A3S5ARK4"/>
<evidence type="ECO:0000256" key="1">
    <source>
        <dbReference type="SAM" id="MobiDB-lite"/>
    </source>
</evidence>
<gene>
    <name evidence="2" type="ORF">PXEA_LOCUS16811</name>
</gene>
<name>A0A3S5ARK4_9PLAT</name>
<comment type="caution">
    <text evidence="2">The sequence shown here is derived from an EMBL/GenBank/DDBJ whole genome shotgun (WGS) entry which is preliminary data.</text>
</comment>
<dbReference type="EMBL" id="CAAALY010061560">
    <property type="protein sequence ID" value="VEL23371.1"/>
    <property type="molecule type" value="Genomic_DNA"/>
</dbReference>
<dbReference type="OrthoDB" id="6234466at2759"/>
<keyword evidence="3" id="KW-1185">Reference proteome</keyword>
<dbReference type="Proteomes" id="UP000784294">
    <property type="component" value="Unassembled WGS sequence"/>
</dbReference>
<organism evidence="2 3">
    <name type="scientific">Protopolystoma xenopodis</name>
    <dbReference type="NCBI Taxonomy" id="117903"/>
    <lineage>
        <taxon>Eukaryota</taxon>
        <taxon>Metazoa</taxon>
        <taxon>Spiralia</taxon>
        <taxon>Lophotrochozoa</taxon>
        <taxon>Platyhelminthes</taxon>
        <taxon>Monogenea</taxon>
        <taxon>Polyopisthocotylea</taxon>
        <taxon>Polystomatidea</taxon>
        <taxon>Polystomatidae</taxon>
        <taxon>Protopolystoma</taxon>
    </lineage>
</organism>
<reference evidence="2" key="1">
    <citation type="submission" date="2018-11" db="EMBL/GenBank/DDBJ databases">
        <authorList>
            <consortium name="Pathogen Informatics"/>
        </authorList>
    </citation>
    <scope>NUCLEOTIDE SEQUENCE</scope>
</reference>
<protein>
    <submittedName>
        <fullName evidence="2">Uncharacterized protein</fullName>
    </submittedName>
</protein>
<sequence length="230" mass="25498">MSPNPSPRMSRTMRTNTPVSVAFGSTYHATPPLRRASSSGPHLPGQSSGQGSRQAHLHSMTLPRNRMPYPRGHLTSQSSSSIGTPTMTRRSSPSTIKEPEVDQVPIPFGHSAVVQSRSASRRRSAVGGPIFKSITSPAARLEYTFYIHDVEAFQRPFLDRRVEAVARSCQCAITLHQIEPGQPPLYYKGVRVLPVTVFARHLNSLKRCLARLDSQYPHFNVKAFFPPDII</sequence>
<evidence type="ECO:0000313" key="2">
    <source>
        <dbReference type="EMBL" id="VEL23371.1"/>
    </source>
</evidence>
<feature type="compositionally biased region" description="Polar residues" evidence="1">
    <location>
        <begin position="7"/>
        <end position="19"/>
    </location>
</feature>
<evidence type="ECO:0000313" key="3">
    <source>
        <dbReference type="Proteomes" id="UP000784294"/>
    </source>
</evidence>
<feature type="compositionally biased region" description="Polar residues" evidence="1">
    <location>
        <begin position="36"/>
        <end position="53"/>
    </location>
</feature>
<feature type="compositionally biased region" description="Low complexity" evidence="1">
    <location>
        <begin position="84"/>
        <end position="95"/>
    </location>
</feature>